<sequence>MTSTITKPEDILPEGINQANLKGINIRKGTVAAFLQNTKRWQDPTTSKEEKIELFDAIQKALPTLQVLGMFEVFQFQDKTLRALIEER</sequence>
<feature type="domain" description="DUF7709" evidence="1">
    <location>
        <begin position="22"/>
        <end position="78"/>
    </location>
</feature>
<evidence type="ECO:0000313" key="3">
    <source>
        <dbReference type="Proteomes" id="UP000253506"/>
    </source>
</evidence>
<dbReference type="AlphaFoldDB" id="A0A369AC73"/>
<dbReference type="Proteomes" id="UP000253506">
    <property type="component" value="Unassembled WGS sequence"/>
</dbReference>
<accession>A0A369AC73</accession>
<dbReference type="InterPro" id="IPR056126">
    <property type="entry name" value="DUF7709"/>
</dbReference>
<proteinExistence type="predicted"/>
<evidence type="ECO:0000259" key="1">
    <source>
        <dbReference type="Pfam" id="PF24813"/>
    </source>
</evidence>
<reference evidence="2 3" key="1">
    <citation type="submission" date="2018-07" db="EMBL/GenBank/DDBJ databases">
        <title>Genomic Encyclopedia of Type Strains, Phase III (KMG-III): the genomes of soil and plant-associated and newly described type strains.</title>
        <authorList>
            <person name="Whitman W."/>
        </authorList>
    </citation>
    <scope>NUCLEOTIDE SEQUENCE [LARGE SCALE GENOMIC DNA]</scope>
    <source>
        <strain evidence="2 3">CECT 7731</strain>
    </source>
</reference>
<dbReference type="Pfam" id="PF24813">
    <property type="entry name" value="DUF7709"/>
    <property type="match status" value="1"/>
</dbReference>
<dbReference type="RefSeq" id="WP_114411578.1">
    <property type="nucleotide sequence ID" value="NZ_JBQDNF010000023.1"/>
</dbReference>
<evidence type="ECO:0000313" key="2">
    <source>
        <dbReference type="EMBL" id="RCX06725.1"/>
    </source>
</evidence>
<comment type="caution">
    <text evidence="2">The sequence shown here is derived from an EMBL/GenBank/DDBJ whole genome shotgun (WGS) entry which is preliminary data.</text>
</comment>
<organism evidence="2 3">
    <name type="scientific">Marinomonas foliarum</name>
    <dbReference type="NCBI Taxonomy" id="491950"/>
    <lineage>
        <taxon>Bacteria</taxon>
        <taxon>Pseudomonadati</taxon>
        <taxon>Pseudomonadota</taxon>
        <taxon>Gammaproteobacteria</taxon>
        <taxon>Oceanospirillales</taxon>
        <taxon>Oceanospirillaceae</taxon>
        <taxon>Marinomonas</taxon>
    </lineage>
</organism>
<gene>
    <name evidence="2" type="ORF">DFP77_109121</name>
</gene>
<dbReference type="EMBL" id="QPJQ01000009">
    <property type="protein sequence ID" value="RCX06725.1"/>
    <property type="molecule type" value="Genomic_DNA"/>
</dbReference>
<dbReference type="OrthoDB" id="1453999at2"/>
<protein>
    <recommendedName>
        <fullName evidence="1">DUF7709 domain-containing protein</fullName>
    </recommendedName>
</protein>
<name>A0A369AC73_9GAMM</name>